<dbReference type="Proteomes" id="UP000002218">
    <property type="component" value="Chromosome"/>
</dbReference>
<dbReference type="SUPFAM" id="SSF109604">
    <property type="entry name" value="HD-domain/PDEase-like"/>
    <property type="match status" value="2"/>
</dbReference>
<protein>
    <submittedName>
        <fullName evidence="3">Transcriptional regulator, LuxR family</fullName>
    </submittedName>
</protein>
<dbReference type="eggNOG" id="COG2206">
    <property type="taxonomic scope" value="Bacteria"/>
</dbReference>
<evidence type="ECO:0000313" key="3">
    <source>
        <dbReference type="EMBL" id="ACV76751.1"/>
    </source>
</evidence>
<dbReference type="CDD" id="cd06170">
    <property type="entry name" value="LuxR_C_like"/>
    <property type="match status" value="1"/>
</dbReference>
<reference evidence="4" key="1">
    <citation type="submission" date="2009-09" db="EMBL/GenBank/DDBJ databases">
        <title>The complete genome of Nakamurella multipartita DSM 44233.</title>
        <authorList>
            <consortium name="US DOE Joint Genome Institute (JGI-PGF)"/>
            <person name="Lucas S."/>
            <person name="Copeland A."/>
            <person name="Lapidus A."/>
            <person name="Glavina del Rio T."/>
            <person name="Dalin E."/>
            <person name="Tice H."/>
            <person name="Bruce D."/>
            <person name="Goodwin L."/>
            <person name="Pitluck S."/>
            <person name="Kyrpides N."/>
            <person name="Mavromatis K."/>
            <person name="Ivanova N."/>
            <person name="Ovchinnikova G."/>
            <person name="Sims D."/>
            <person name="Meincke L."/>
            <person name="Brettin T."/>
            <person name="Detter J.C."/>
            <person name="Han C."/>
            <person name="Larimer F."/>
            <person name="Land M."/>
            <person name="Hauser L."/>
            <person name="Markowitz V."/>
            <person name="Cheng J.-F."/>
            <person name="Hugenholtz P."/>
            <person name="Woyke T."/>
            <person name="Wu D."/>
            <person name="Klenk H.-P."/>
            <person name="Eisen J.A."/>
        </authorList>
    </citation>
    <scope>NUCLEOTIDE SEQUENCE [LARGE SCALE GENOMIC DNA]</scope>
    <source>
        <strain evidence="4">ATCC 700099 / DSM 44233 / CIP 104796 / JCM 9543 / NBRC 105858 / Y-104</strain>
    </source>
</reference>
<dbReference type="Gene3D" id="1.10.3210.10">
    <property type="entry name" value="Hypothetical protein af1432"/>
    <property type="match status" value="2"/>
</dbReference>
<feature type="domain" description="HTH luxR-type" evidence="1">
    <location>
        <begin position="450"/>
        <end position="515"/>
    </location>
</feature>
<dbReference type="SUPFAM" id="SSF46894">
    <property type="entry name" value="C-terminal effector domain of the bipartite response regulators"/>
    <property type="match status" value="1"/>
</dbReference>
<dbReference type="InterPro" id="IPR036388">
    <property type="entry name" value="WH-like_DNA-bd_sf"/>
</dbReference>
<feature type="domain" description="HD-GYP" evidence="2">
    <location>
        <begin position="259"/>
        <end position="454"/>
    </location>
</feature>
<dbReference type="InterPro" id="IPR052020">
    <property type="entry name" value="Cyclic_di-GMP/3'3'-cGAMP_PDE"/>
</dbReference>
<dbReference type="InterPro" id="IPR037522">
    <property type="entry name" value="HD_GYP_dom"/>
</dbReference>
<dbReference type="Pfam" id="PF13487">
    <property type="entry name" value="HD_5"/>
    <property type="match status" value="2"/>
</dbReference>
<dbReference type="GO" id="GO:0006355">
    <property type="term" value="P:regulation of DNA-templated transcription"/>
    <property type="evidence" value="ECO:0007669"/>
    <property type="project" value="InterPro"/>
</dbReference>
<accession>C8XK68</accession>
<dbReference type="PANTHER" id="PTHR45228">
    <property type="entry name" value="CYCLIC DI-GMP PHOSPHODIESTERASE TM_0186-RELATED"/>
    <property type="match status" value="1"/>
</dbReference>
<dbReference type="InParanoid" id="C8XK68"/>
<dbReference type="Gene3D" id="1.10.10.10">
    <property type="entry name" value="Winged helix-like DNA-binding domain superfamily/Winged helix DNA-binding domain"/>
    <property type="match status" value="1"/>
</dbReference>
<dbReference type="PROSITE" id="PS51832">
    <property type="entry name" value="HD_GYP"/>
    <property type="match status" value="2"/>
</dbReference>
<dbReference type="PROSITE" id="PS50043">
    <property type="entry name" value="HTH_LUXR_2"/>
    <property type="match status" value="1"/>
</dbReference>
<dbReference type="eggNOG" id="COG2197">
    <property type="taxonomic scope" value="Bacteria"/>
</dbReference>
<dbReference type="EMBL" id="CP001737">
    <property type="protein sequence ID" value="ACV76751.1"/>
    <property type="molecule type" value="Genomic_DNA"/>
</dbReference>
<dbReference type="HOGENOM" id="CLU_040286_1_0_11"/>
<dbReference type="InterPro" id="IPR003607">
    <property type="entry name" value="HD/PDEase_dom"/>
</dbReference>
<dbReference type="InterPro" id="IPR016032">
    <property type="entry name" value="Sig_transdc_resp-reg_C-effctor"/>
</dbReference>
<evidence type="ECO:0000259" key="1">
    <source>
        <dbReference type="PROSITE" id="PS50043"/>
    </source>
</evidence>
<proteinExistence type="predicted"/>
<feature type="domain" description="HD-GYP" evidence="2">
    <location>
        <begin position="28"/>
        <end position="243"/>
    </location>
</feature>
<evidence type="ECO:0000313" key="4">
    <source>
        <dbReference type="Proteomes" id="UP000002218"/>
    </source>
</evidence>
<dbReference type="PRINTS" id="PR00038">
    <property type="entry name" value="HTHLUXR"/>
</dbReference>
<organism evidence="3 4">
    <name type="scientific">Nakamurella multipartita (strain ATCC 700099 / DSM 44233 / CIP 104796 / JCM 9543 / NBRC 105858 / Y-104)</name>
    <name type="common">Microsphaera multipartita</name>
    <dbReference type="NCBI Taxonomy" id="479431"/>
    <lineage>
        <taxon>Bacteria</taxon>
        <taxon>Bacillati</taxon>
        <taxon>Actinomycetota</taxon>
        <taxon>Actinomycetes</taxon>
        <taxon>Nakamurellales</taxon>
        <taxon>Nakamurellaceae</taxon>
        <taxon>Nakamurella</taxon>
    </lineage>
</organism>
<evidence type="ECO:0000259" key="2">
    <source>
        <dbReference type="PROSITE" id="PS51832"/>
    </source>
</evidence>
<sequence length="524" mass="55668">MLAADPAPARPRRAEVLAALSLALDLGLGQPMEHMLRAAVIATRMADRIGMDATERGVVYYAELVSWIGCQADSPELSALFADEIAFRAGTFPIDLRGRNRARFLLGQAGHGRPPLAGGRARLRLLADGRRRMHELLESHYASAGALADRLGLGAGVRDAIHHTFERWDGTGLPRGIGGPAIPIAMRIVHVADVIEVQLRAAGPEAAVQLARRRSGTQFDPQVVAVLTGAADEIFAGLDQQDVWPLALSQAPDPRLALSDPEVDALLIAIGDFVDVKSPRRQGHSRRVGALAARAGQSRGLPETTVHALRRAGWVHDLGRLGVPGALWDRSGPLSSADRERIRLYPYFTQRILGRVGGLAEVAEIAGAHRERLDGSGFPRGVDGSSLSVPARLLAAAARLQSLTEERLDRPAVGLAQAVRTLEREAAAGALDAQAVAAVADAAGQPQPRRRARATGLTAREEQVLALAAVGRSSRQIAAELTISEKTARNHLEHIYTKTGVSNRAGASLFAVQHGIVRAGPPTG</sequence>
<dbReference type="STRING" id="479431.Namu_0321"/>
<dbReference type="SMART" id="SM00421">
    <property type="entry name" value="HTH_LUXR"/>
    <property type="match status" value="1"/>
</dbReference>
<dbReference type="InterPro" id="IPR000792">
    <property type="entry name" value="Tscrpt_reg_LuxR_C"/>
</dbReference>
<gene>
    <name evidence="3" type="ordered locus">Namu_0321</name>
</gene>
<dbReference type="AlphaFoldDB" id="C8XK68"/>
<dbReference type="Pfam" id="PF00196">
    <property type="entry name" value="GerE"/>
    <property type="match status" value="1"/>
</dbReference>
<dbReference type="GO" id="GO:0003677">
    <property type="term" value="F:DNA binding"/>
    <property type="evidence" value="ECO:0007669"/>
    <property type="project" value="InterPro"/>
</dbReference>
<reference evidence="3 4" key="2">
    <citation type="journal article" date="2010" name="Stand. Genomic Sci.">
        <title>Complete genome sequence of Nakamurella multipartita type strain (Y-104).</title>
        <authorList>
            <person name="Tice H."/>
            <person name="Mayilraj S."/>
            <person name="Sims D."/>
            <person name="Lapidus A."/>
            <person name="Nolan M."/>
            <person name="Lucas S."/>
            <person name="Glavina Del Rio T."/>
            <person name="Copeland A."/>
            <person name="Cheng J.F."/>
            <person name="Meincke L."/>
            <person name="Bruce D."/>
            <person name="Goodwin L."/>
            <person name="Pitluck S."/>
            <person name="Ivanova N."/>
            <person name="Mavromatis K."/>
            <person name="Ovchinnikova G."/>
            <person name="Pati A."/>
            <person name="Chen A."/>
            <person name="Palaniappan K."/>
            <person name="Land M."/>
            <person name="Hauser L."/>
            <person name="Chang Y.J."/>
            <person name="Jeffries C.D."/>
            <person name="Detter J.C."/>
            <person name="Brettin T."/>
            <person name="Rohde M."/>
            <person name="Goker M."/>
            <person name="Bristow J."/>
            <person name="Eisen J.A."/>
            <person name="Markowitz V."/>
            <person name="Hugenholtz P."/>
            <person name="Kyrpides N.C."/>
            <person name="Klenk H.P."/>
            <person name="Chen F."/>
        </authorList>
    </citation>
    <scope>NUCLEOTIDE SEQUENCE [LARGE SCALE GENOMIC DNA]</scope>
    <source>
        <strain evidence="4">ATCC 700099 / DSM 44233 / CIP 104796 / JCM 9543 / NBRC 105858 / Y-104</strain>
    </source>
</reference>
<dbReference type="KEGG" id="nml:Namu_0321"/>
<keyword evidence="4" id="KW-1185">Reference proteome</keyword>
<dbReference type="RefSeq" id="WP_012814226.1">
    <property type="nucleotide sequence ID" value="NC_013235.1"/>
</dbReference>
<dbReference type="PANTHER" id="PTHR45228:SF5">
    <property type="entry name" value="CYCLIC DI-GMP PHOSPHODIESTERASE VC_1348-RELATED"/>
    <property type="match status" value="1"/>
</dbReference>
<name>C8XK68_NAKMY</name>
<dbReference type="CDD" id="cd00077">
    <property type="entry name" value="HDc"/>
    <property type="match status" value="2"/>
</dbReference>